<organism evidence="8 9">
    <name type="scientific">Meganyctiphanes norvegica</name>
    <name type="common">Northern krill</name>
    <name type="synonym">Thysanopoda norvegica</name>
    <dbReference type="NCBI Taxonomy" id="48144"/>
    <lineage>
        <taxon>Eukaryota</taxon>
        <taxon>Metazoa</taxon>
        <taxon>Ecdysozoa</taxon>
        <taxon>Arthropoda</taxon>
        <taxon>Crustacea</taxon>
        <taxon>Multicrustacea</taxon>
        <taxon>Malacostraca</taxon>
        <taxon>Eumalacostraca</taxon>
        <taxon>Eucarida</taxon>
        <taxon>Euphausiacea</taxon>
        <taxon>Euphausiidae</taxon>
        <taxon>Meganyctiphanes</taxon>
    </lineage>
</organism>
<evidence type="ECO:0000256" key="6">
    <source>
        <dbReference type="ARBA" id="ARBA00022833"/>
    </source>
</evidence>
<evidence type="ECO:0000313" key="8">
    <source>
        <dbReference type="EMBL" id="CAL4084916.1"/>
    </source>
</evidence>
<dbReference type="PANTHER" id="PTHR46165">
    <property type="entry name" value="SET AND MYND DOMAIN-CONTAINING PROTEIN 4"/>
    <property type="match status" value="1"/>
</dbReference>
<dbReference type="GO" id="GO:0042826">
    <property type="term" value="F:histone deacetylase binding"/>
    <property type="evidence" value="ECO:0007669"/>
    <property type="project" value="TreeGrafter"/>
</dbReference>
<dbReference type="PANTHER" id="PTHR46165:SF2">
    <property type="entry name" value="SET AND MYND DOMAIN-CONTAINING PROTEIN 4"/>
    <property type="match status" value="1"/>
</dbReference>
<dbReference type="Pfam" id="PF01753">
    <property type="entry name" value="zf-MYND"/>
    <property type="match status" value="1"/>
</dbReference>
<accession>A0AAV2QJK2</accession>
<keyword evidence="5" id="KW-0863">Zinc-finger</keyword>
<dbReference type="GO" id="GO:0008168">
    <property type="term" value="F:methyltransferase activity"/>
    <property type="evidence" value="ECO:0007669"/>
    <property type="project" value="UniProtKB-KW"/>
</dbReference>
<name>A0AAV2QJK2_MEGNR</name>
<dbReference type="SUPFAM" id="SSF82199">
    <property type="entry name" value="SET domain"/>
    <property type="match status" value="1"/>
</dbReference>
<dbReference type="InterPro" id="IPR046341">
    <property type="entry name" value="SET_dom_sf"/>
</dbReference>
<feature type="non-terminal residue" evidence="8">
    <location>
        <position position="1"/>
    </location>
</feature>
<dbReference type="InterPro" id="IPR052097">
    <property type="entry name" value="SET-MYND_domain_protein"/>
</dbReference>
<dbReference type="GO" id="GO:0008270">
    <property type="term" value="F:zinc ion binding"/>
    <property type="evidence" value="ECO:0007669"/>
    <property type="project" value="UniProtKB-KW"/>
</dbReference>
<dbReference type="GO" id="GO:0032259">
    <property type="term" value="P:methylation"/>
    <property type="evidence" value="ECO:0007669"/>
    <property type="project" value="UniProtKB-KW"/>
</dbReference>
<dbReference type="GO" id="GO:0005634">
    <property type="term" value="C:nucleus"/>
    <property type="evidence" value="ECO:0007669"/>
    <property type="project" value="TreeGrafter"/>
</dbReference>
<evidence type="ECO:0000256" key="2">
    <source>
        <dbReference type="ARBA" id="ARBA00022679"/>
    </source>
</evidence>
<dbReference type="AlphaFoldDB" id="A0AAV2QJK2"/>
<dbReference type="Proteomes" id="UP001497623">
    <property type="component" value="Unassembled WGS sequence"/>
</dbReference>
<comment type="caution">
    <text evidence="8">The sequence shown here is derived from an EMBL/GenBank/DDBJ whole genome shotgun (WGS) entry which is preliminary data.</text>
</comment>
<keyword evidence="6" id="KW-0862">Zinc</keyword>
<reference evidence="8 9" key="1">
    <citation type="submission" date="2024-05" db="EMBL/GenBank/DDBJ databases">
        <authorList>
            <person name="Wallberg A."/>
        </authorList>
    </citation>
    <scope>NUCLEOTIDE SEQUENCE [LARGE SCALE GENOMIC DNA]</scope>
</reference>
<evidence type="ECO:0000259" key="7">
    <source>
        <dbReference type="Pfam" id="PF01753"/>
    </source>
</evidence>
<proteinExistence type="predicted"/>
<dbReference type="InterPro" id="IPR002893">
    <property type="entry name" value="Znf_MYND"/>
</dbReference>
<dbReference type="GO" id="GO:0005737">
    <property type="term" value="C:cytoplasm"/>
    <property type="evidence" value="ECO:0007669"/>
    <property type="project" value="TreeGrafter"/>
</dbReference>
<protein>
    <recommendedName>
        <fullName evidence="7">MYND-type domain-containing protein</fullName>
    </recommendedName>
</protein>
<dbReference type="EMBL" id="CAXKWB010006905">
    <property type="protein sequence ID" value="CAL4084916.1"/>
    <property type="molecule type" value="Genomic_DNA"/>
</dbReference>
<keyword evidence="4" id="KW-0479">Metal-binding</keyword>
<keyword evidence="2" id="KW-0808">Transferase</keyword>
<keyword evidence="1" id="KW-0489">Methyltransferase</keyword>
<dbReference type="Gene3D" id="2.170.270.10">
    <property type="entry name" value="SET domain"/>
    <property type="match status" value="1"/>
</dbReference>
<feature type="domain" description="MYND-type" evidence="7">
    <location>
        <begin position="62"/>
        <end position="101"/>
    </location>
</feature>
<evidence type="ECO:0000256" key="3">
    <source>
        <dbReference type="ARBA" id="ARBA00022691"/>
    </source>
</evidence>
<keyword evidence="3" id="KW-0949">S-adenosyl-L-methionine</keyword>
<gene>
    <name evidence="8" type="ORF">MNOR_LOCUS12558</name>
</gene>
<feature type="non-terminal residue" evidence="8">
    <location>
        <position position="283"/>
    </location>
</feature>
<evidence type="ECO:0000256" key="1">
    <source>
        <dbReference type="ARBA" id="ARBA00022603"/>
    </source>
</evidence>
<dbReference type="SUPFAM" id="SSF144232">
    <property type="entry name" value="HIT/MYND zinc finger-like"/>
    <property type="match status" value="1"/>
</dbReference>
<evidence type="ECO:0000313" key="9">
    <source>
        <dbReference type="Proteomes" id="UP001497623"/>
    </source>
</evidence>
<evidence type="ECO:0000256" key="4">
    <source>
        <dbReference type="ARBA" id="ARBA00022723"/>
    </source>
</evidence>
<sequence length="283" mass="31322">QILKLNPSFPSFSDGITARYSKHKGRHIVATRDIRPGELIAADKAYSTCNILDDEDVVHTICCVCLARTPTPLPCPQCTMVVFCSESCKSSGLSDFHETECSLLTTVAALGVPHFAEVLRILTKTTFNIIRKRFRALQIEREVKSPDLLGFNQASVYDSSSYETVYHLVGNLQERSVLDIIKSCSEAYIIIDLLRQCDKFFTNENGQIQSPSKDDLIIAGSACLTHLLSTFCNSFELGEYLVNVDDIEDYSLTNIGRGTFPSLALLNHSCNPSAMILSYGTTN</sequence>
<keyword evidence="9" id="KW-1185">Reference proteome</keyword>
<evidence type="ECO:0000256" key="5">
    <source>
        <dbReference type="ARBA" id="ARBA00022771"/>
    </source>
</evidence>